<dbReference type="PROSITE" id="PS01227">
    <property type="entry name" value="UPF0012"/>
    <property type="match status" value="1"/>
</dbReference>
<comment type="similarity">
    <text evidence="8">In the N-terminal section; belongs to the UPF0012 family.</text>
</comment>
<dbReference type="InParanoid" id="A0A1S3I4Y3"/>
<dbReference type="InterPro" id="IPR036265">
    <property type="entry name" value="HIT-like_sf"/>
</dbReference>
<dbReference type="GO" id="GO:0000166">
    <property type="term" value="F:nucleotide binding"/>
    <property type="evidence" value="ECO:0007669"/>
    <property type="project" value="UniProtKB-KW"/>
</dbReference>
<protein>
    <recommendedName>
        <fullName evidence="13">Bis(5'-adenosyl)-triphosphatase</fullName>
        <ecNumber evidence="13">3.6.1.29</ecNumber>
    </recommendedName>
</protein>
<evidence type="ECO:0000256" key="13">
    <source>
        <dbReference type="RuleBase" id="RU366076"/>
    </source>
</evidence>
<evidence type="ECO:0000256" key="1">
    <source>
        <dbReference type="ARBA" id="ARBA00001936"/>
    </source>
</evidence>
<keyword evidence="5" id="KW-0511">Multifunctional enzyme</keyword>
<evidence type="ECO:0000259" key="15">
    <source>
        <dbReference type="PROSITE" id="PS51084"/>
    </source>
</evidence>
<evidence type="ECO:0000313" key="17">
    <source>
        <dbReference type="RefSeq" id="XP_013393327.1"/>
    </source>
</evidence>
<dbReference type="InterPro" id="IPR019808">
    <property type="entry name" value="Histidine_triad_CS"/>
</dbReference>
<dbReference type="RefSeq" id="XP_013393327.1">
    <property type="nucleotide sequence ID" value="XM_013537873.1"/>
</dbReference>
<dbReference type="FunFam" id="3.60.110.10:FF:000005">
    <property type="entry name" value="nitrilase homolog 1 isoform X1"/>
    <property type="match status" value="1"/>
</dbReference>
<dbReference type="STRING" id="7574.A0A1S3I4Y3"/>
<evidence type="ECO:0000256" key="8">
    <source>
        <dbReference type="ARBA" id="ARBA00061127"/>
    </source>
</evidence>
<proteinExistence type="inferred from homology"/>
<keyword evidence="16" id="KW-1185">Reference proteome</keyword>
<dbReference type="Pfam" id="PF01230">
    <property type="entry name" value="HIT"/>
    <property type="match status" value="1"/>
</dbReference>
<dbReference type="FunFam" id="3.30.428.10:FF:000011">
    <property type="entry name" value="Fragile histidine triad"/>
    <property type="match status" value="1"/>
</dbReference>
<feature type="active site" description="Tele-AMP-histidine intermediate" evidence="9">
    <location>
        <position position="433"/>
    </location>
</feature>
<dbReference type="InterPro" id="IPR003010">
    <property type="entry name" value="C-N_Hydrolase"/>
</dbReference>
<feature type="binding site" evidence="10">
    <location>
        <position position="435"/>
    </location>
    <ligand>
        <name>substrate</name>
    </ligand>
</feature>
<dbReference type="InterPro" id="IPR036526">
    <property type="entry name" value="C-N_Hydrolase_sf"/>
</dbReference>
<dbReference type="Proteomes" id="UP000085678">
    <property type="component" value="Unplaced"/>
</dbReference>
<dbReference type="CDD" id="cd01275">
    <property type="entry name" value="FHIT"/>
    <property type="match status" value="1"/>
</dbReference>
<dbReference type="SUPFAM" id="SSF56317">
    <property type="entry name" value="Carbon-nitrogen hydrolase"/>
    <property type="match status" value="1"/>
</dbReference>
<dbReference type="Gene3D" id="3.30.428.10">
    <property type="entry name" value="HIT-like"/>
    <property type="match status" value="1"/>
</dbReference>
<dbReference type="PANTHER" id="PTHR23088:SF27">
    <property type="entry name" value="DEAMINATED GLUTATHIONE AMIDASE"/>
    <property type="match status" value="1"/>
</dbReference>
<dbReference type="InterPro" id="IPR039383">
    <property type="entry name" value="FHIT"/>
</dbReference>
<comment type="cofactor">
    <cofactor evidence="1 13">
        <name>Mn(2+)</name>
        <dbReference type="ChEBI" id="CHEBI:29035"/>
    </cofactor>
</comment>
<dbReference type="PROSITE" id="PS50263">
    <property type="entry name" value="CN_HYDROLASE"/>
    <property type="match status" value="1"/>
</dbReference>
<dbReference type="PROSITE" id="PS51084">
    <property type="entry name" value="HIT_2"/>
    <property type="match status" value="1"/>
</dbReference>
<keyword evidence="3 13" id="KW-0547">Nucleotide-binding</keyword>
<feature type="short sequence motif" description="Histidine triad motif" evidence="12">
    <location>
        <begin position="431"/>
        <end position="435"/>
    </location>
</feature>
<evidence type="ECO:0000256" key="2">
    <source>
        <dbReference type="ARBA" id="ARBA00011881"/>
    </source>
</evidence>
<dbReference type="GO" id="GO:0016811">
    <property type="term" value="F:hydrolase activity, acting on carbon-nitrogen (but not peptide) bonds, in linear amides"/>
    <property type="evidence" value="ECO:0007669"/>
    <property type="project" value="InterPro"/>
</dbReference>
<dbReference type="SUPFAM" id="SSF54197">
    <property type="entry name" value="HIT-like"/>
    <property type="match status" value="1"/>
</dbReference>
<evidence type="ECO:0000313" key="16">
    <source>
        <dbReference type="Proteomes" id="UP000085678"/>
    </source>
</evidence>
<dbReference type="Pfam" id="PF00795">
    <property type="entry name" value="CN_hydrolase"/>
    <property type="match status" value="1"/>
</dbReference>
<name>A0A1S3I4Y3_LINAN</name>
<comment type="subunit">
    <text evidence="2">Homotetramer.</text>
</comment>
<feature type="site" description="Important for induction of apoptosis" evidence="11">
    <location>
        <position position="451"/>
    </location>
</feature>
<dbReference type="EC" id="3.6.1.29" evidence="13"/>
<dbReference type="GO" id="GO:0047710">
    <property type="term" value="F:bis(5'-adenosyl)-triphosphatase activity"/>
    <property type="evidence" value="ECO:0007669"/>
    <property type="project" value="UniProtKB-UniRule"/>
</dbReference>
<evidence type="ECO:0000256" key="10">
    <source>
        <dbReference type="PIRSR" id="PIRSR639383-2"/>
    </source>
</evidence>
<dbReference type="FunCoup" id="A0A1S3I4Y3">
    <property type="interactions" value="757"/>
</dbReference>
<dbReference type="InterPro" id="IPR011146">
    <property type="entry name" value="HIT-like"/>
</dbReference>
<evidence type="ECO:0000256" key="4">
    <source>
        <dbReference type="ARBA" id="ARBA00022801"/>
    </source>
</evidence>
<gene>
    <name evidence="17" type="primary">LOC106161041</name>
</gene>
<evidence type="ECO:0000256" key="3">
    <source>
        <dbReference type="ARBA" id="ARBA00022741"/>
    </source>
</evidence>
<dbReference type="AlphaFoldDB" id="A0A1S3I4Y3"/>
<dbReference type="KEGG" id="lak:106161041"/>
<feature type="binding site" evidence="10">
    <location>
        <position position="420"/>
    </location>
    <ligand>
        <name>substrate</name>
    </ligand>
</feature>
<dbReference type="Gene3D" id="3.60.110.10">
    <property type="entry name" value="Carbon-nitrogen hydrolase"/>
    <property type="match status" value="1"/>
</dbReference>
<dbReference type="OrthoDB" id="680339at2759"/>
<keyword evidence="4 13" id="KW-0378">Hydrolase</keyword>
<reference evidence="17" key="1">
    <citation type="submission" date="2025-08" db="UniProtKB">
        <authorList>
            <consortium name="RefSeq"/>
        </authorList>
    </citation>
    <scope>IDENTIFICATION</scope>
    <source>
        <tissue evidence="17">Gonads</tissue>
    </source>
</reference>
<dbReference type="InterPro" id="IPR001110">
    <property type="entry name" value="UPF0012_CS"/>
</dbReference>
<dbReference type="CDD" id="cd07572">
    <property type="entry name" value="nit"/>
    <property type="match status" value="1"/>
</dbReference>
<comment type="function">
    <text evidence="7">Cleaves A-5'-PPP-5'A to yield AMP and ADP.</text>
</comment>
<evidence type="ECO:0000256" key="5">
    <source>
        <dbReference type="ARBA" id="ARBA00023268"/>
    </source>
</evidence>
<feature type="binding site" evidence="10">
    <location>
        <position position="345"/>
    </location>
    <ligand>
        <name>substrate</name>
    </ligand>
</feature>
<sequence length="490" mass="55070">MKALINLHKNFRLALKRVTCLRRMTDTGQKASTSTLSSASPSALSLSDVRPVVAVCQLTSTSDKEKNFNVCRALIERAKKRGANMVFLPECFAYMCESTDQYLAAAETMEGEIVAKYKELAQSLQLWLSLGGFHQKGPADDPKRLWNTHIIIDSQGHIAAQYDKLHLFDLDIKGKVSLKETNFTIPGNNVVPPVETPIGKVGMAVCYDLRFPEMSSYLVQQGAEILTYPSAFTQTTGLAHWEVLLRSRAIENQCYVIAAAQTGRHNAKRTTYGHAMVVDPWGCVVAECHEGEDVCLAEIDLEYMRKVREQMPVQEHRRRDIFGTMTNLKSLAPLDEPRSYQFGQHTIDSSIVFYKTALSLAFVNRKPVLPGHVLVCPLRPVERFNDMTPAELCDMFQVVKQVSEVVDREHNSTSLTIAVQDGPDAGQTVKHMHVHILPRKKGDFANNDDIYQKLEKHDKNLDGTEETNSGKWRTLEDMAAEASRLRTLFK</sequence>
<feature type="binding site" evidence="10">
    <location>
        <position position="364"/>
    </location>
    <ligand>
        <name>substrate</name>
    </ligand>
</feature>
<organism evidence="16 17">
    <name type="scientific">Lingula anatina</name>
    <name type="common">Brachiopod</name>
    <name type="synonym">Lingula unguis</name>
    <dbReference type="NCBI Taxonomy" id="7574"/>
    <lineage>
        <taxon>Eukaryota</taxon>
        <taxon>Metazoa</taxon>
        <taxon>Spiralia</taxon>
        <taxon>Lophotrochozoa</taxon>
        <taxon>Brachiopoda</taxon>
        <taxon>Linguliformea</taxon>
        <taxon>Lingulata</taxon>
        <taxon>Lingulida</taxon>
        <taxon>Linguloidea</taxon>
        <taxon>Lingulidae</taxon>
        <taxon>Lingula</taxon>
    </lineage>
</organism>
<evidence type="ECO:0000256" key="6">
    <source>
        <dbReference type="ARBA" id="ARBA00047780"/>
    </source>
</evidence>
<dbReference type="GeneID" id="106161041"/>
<dbReference type="InterPro" id="IPR045254">
    <property type="entry name" value="Nit1/2_C-N_Hydrolase"/>
</dbReference>
<feature type="domain" description="CN hydrolase" evidence="14">
    <location>
        <begin position="51"/>
        <end position="301"/>
    </location>
</feature>
<feature type="binding site" evidence="10">
    <location>
        <begin position="426"/>
        <end position="429"/>
    </location>
    <ligand>
        <name>substrate</name>
    </ligand>
</feature>
<feature type="domain" description="HIT" evidence="15">
    <location>
        <begin position="339"/>
        <end position="446"/>
    </location>
</feature>
<evidence type="ECO:0000256" key="12">
    <source>
        <dbReference type="PROSITE-ProRule" id="PRU00464"/>
    </source>
</evidence>
<evidence type="ECO:0000259" key="14">
    <source>
        <dbReference type="PROSITE" id="PS50263"/>
    </source>
</evidence>
<evidence type="ECO:0000256" key="11">
    <source>
        <dbReference type="PIRSR" id="PIRSR639383-3"/>
    </source>
</evidence>
<dbReference type="PROSITE" id="PS00892">
    <property type="entry name" value="HIT_1"/>
    <property type="match status" value="1"/>
</dbReference>
<accession>A0A1S3I4Y3</accession>
<evidence type="ECO:0000256" key="9">
    <source>
        <dbReference type="PIRSR" id="PIRSR639383-1"/>
    </source>
</evidence>
<comment type="catalytic activity">
    <reaction evidence="6 13">
        <text>P(1),P(3)-bis(5'-adenosyl) triphosphate + H2O = AMP + ADP + 2 H(+)</text>
        <dbReference type="Rhea" id="RHEA:13893"/>
        <dbReference type="ChEBI" id="CHEBI:15377"/>
        <dbReference type="ChEBI" id="CHEBI:15378"/>
        <dbReference type="ChEBI" id="CHEBI:58529"/>
        <dbReference type="ChEBI" id="CHEBI:456215"/>
        <dbReference type="ChEBI" id="CHEBI:456216"/>
        <dbReference type="EC" id="3.6.1.29"/>
    </reaction>
</comment>
<evidence type="ECO:0000256" key="7">
    <source>
        <dbReference type="ARBA" id="ARBA00057461"/>
    </source>
</evidence>
<dbReference type="PANTHER" id="PTHR23088">
    <property type="entry name" value="NITRILASE-RELATED"/>
    <property type="match status" value="1"/>
</dbReference>